<dbReference type="PROSITE" id="PS51257">
    <property type="entry name" value="PROKAR_LIPOPROTEIN"/>
    <property type="match status" value="1"/>
</dbReference>
<gene>
    <name evidence="3" type="primary">LOC111593145</name>
</gene>
<dbReference type="GO" id="GO:0005615">
    <property type="term" value="C:extracellular space"/>
    <property type="evidence" value="ECO:0007669"/>
    <property type="project" value="TreeGrafter"/>
</dbReference>
<dbReference type="FunFam" id="2.10.90.10:FF:000049">
    <property type="entry name" value="Glycoprotein hormone alpha 2"/>
    <property type="match status" value="1"/>
</dbReference>
<proteinExistence type="predicted"/>
<dbReference type="OrthoDB" id="6421717at2759"/>
<evidence type="ECO:0000256" key="1">
    <source>
        <dbReference type="SAM" id="SignalP"/>
    </source>
</evidence>
<sequence>MKSLALLAFVFWLLCSCVLAAESSVATGKDAWLRPGCHKVGNTRKISIPDCVEFTITTNACRGFCESYAVPSITSVLAGVFRPPKPVVSVGQCCNMMKSEEIQRRVLCIEGIRNVTFKSAVSCSCYHCKKD</sequence>
<keyword evidence="1" id="KW-0732">Signal</keyword>
<keyword evidence="2" id="KW-1185">Reference proteome</keyword>
<feature type="signal peptide" evidence="1">
    <location>
        <begin position="1"/>
        <end position="20"/>
    </location>
</feature>
<dbReference type="CTD" id="5740142"/>
<dbReference type="InterPro" id="IPR052680">
    <property type="entry name" value="Glyco_Hormone_Alpha"/>
</dbReference>
<name>A0A6J1L8Z1_DROHY</name>
<accession>A0A6J1L8Z1</accession>
<dbReference type="KEGG" id="dhe:111593145"/>
<dbReference type="PANTHER" id="PTHR31129:SF2">
    <property type="entry name" value="GLYCOPROTEIN HORMONE ALPHA-2"/>
    <property type="match status" value="1"/>
</dbReference>
<reference evidence="3" key="1">
    <citation type="submission" date="2025-08" db="UniProtKB">
        <authorList>
            <consortium name="RefSeq"/>
        </authorList>
    </citation>
    <scope>IDENTIFICATION</scope>
    <source>
        <strain evidence="3">15085-1641.00</strain>
        <tissue evidence="3">Whole body</tissue>
    </source>
</reference>
<dbReference type="GeneID" id="111593145"/>
<dbReference type="OMA" id="CCNIMES"/>
<dbReference type="GO" id="GO:0007166">
    <property type="term" value="P:cell surface receptor signaling pathway"/>
    <property type="evidence" value="ECO:0007669"/>
    <property type="project" value="TreeGrafter"/>
</dbReference>
<dbReference type="InterPro" id="IPR029034">
    <property type="entry name" value="Cystine-knot_cytokine"/>
</dbReference>
<evidence type="ECO:0000313" key="3">
    <source>
        <dbReference type="RefSeq" id="XP_023161513.1"/>
    </source>
</evidence>
<protein>
    <submittedName>
        <fullName evidence="3">Thyrostimulin alpha-2 subunit</fullName>
    </submittedName>
</protein>
<dbReference type="RefSeq" id="XP_023161513.1">
    <property type="nucleotide sequence ID" value="XM_023305745.2"/>
</dbReference>
<organism evidence="2 3">
    <name type="scientific">Drosophila hydei</name>
    <name type="common">Fruit fly</name>
    <dbReference type="NCBI Taxonomy" id="7224"/>
    <lineage>
        <taxon>Eukaryota</taxon>
        <taxon>Metazoa</taxon>
        <taxon>Ecdysozoa</taxon>
        <taxon>Arthropoda</taxon>
        <taxon>Hexapoda</taxon>
        <taxon>Insecta</taxon>
        <taxon>Pterygota</taxon>
        <taxon>Neoptera</taxon>
        <taxon>Endopterygota</taxon>
        <taxon>Diptera</taxon>
        <taxon>Brachycera</taxon>
        <taxon>Muscomorpha</taxon>
        <taxon>Ephydroidea</taxon>
        <taxon>Drosophilidae</taxon>
        <taxon>Drosophila</taxon>
    </lineage>
</organism>
<dbReference type="GO" id="GO:0051427">
    <property type="term" value="F:hormone receptor binding"/>
    <property type="evidence" value="ECO:0007669"/>
    <property type="project" value="TreeGrafter"/>
</dbReference>
<evidence type="ECO:0000313" key="2">
    <source>
        <dbReference type="Proteomes" id="UP000504633"/>
    </source>
</evidence>
<dbReference type="Gene3D" id="2.10.90.10">
    <property type="entry name" value="Cystine-knot cytokines"/>
    <property type="match status" value="1"/>
</dbReference>
<dbReference type="Proteomes" id="UP000504633">
    <property type="component" value="Unplaced"/>
</dbReference>
<feature type="chain" id="PRO_5027105803" evidence="1">
    <location>
        <begin position="21"/>
        <end position="131"/>
    </location>
</feature>
<dbReference type="AlphaFoldDB" id="A0A6J1L8Z1"/>
<dbReference type="PANTHER" id="PTHR31129">
    <property type="entry name" value="GLYCOPROTEIN HORMONE ALPHA-2"/>
    <property type="match status" value="1"/>
</dbReference>